<evidence type="ECO:0000313" key="4">
    <source>
        <dbReference type="Proteomes" id="UP000238392"/>
    </source>
</evidence>
<dbReference type="PANTHER" id="PTHR28008:SF1">
    <property type="entry name" value="DOMAIN PROTEIN, PUTATIVE (AFU_ORTHOLOGUE AFUA_3G10980)-RELATED"/>
    <property type="match status" value="1"/>
</dbReference>
<dbReference type="InterPro" id="IPR006976">
    <property type="entry name" value="VanZ-like"/>
</dbReference>
<feature type="transmembrane region" description="Helical" evidence="1">
    <location>
        <begin position="87"/>
        <end position="105"/>
    </location>
</feature>
<feature type="transmembrane region" description="Helical" evidence="1">
    <location>
        <begin position="57"/>
        <end position="75"/>
    </location>
</feature>
<keyword evidence="1" id="KW-0812">Transmembrane</keyword>
<dbReference type="EMBL" id="PVTQ01000005">
    <property type="protein sequence ID" value="PRY90303.1"/>
    <property type="molecule type" value="Genomic_DNA"/>
</dbReference>
<dbReference type="AlphaFoldDB" id="A0A2T0WUC2"/>
<reference evidence="3 4" key="1">
    <citation type="submission" date="2018-03" db="EMBL/GenBank/DDBJ databases">
        <title>Genomic Encyclopedia of Archaeal and Bacterial Type Strains, Phase II (KMG-II): from individual species to whole genera.</title>
        <authorList>
            <person name="Goeker M."/>
        </authorList>
    </citation>
    <scope>NUCLEOTIDE SEQUENCE [LARGE SCALE GENOMIC DNA]</scope>
    <source>
        <strain evidence="3 4">DSM 100212</strain>
    </source>
</reference>
<organism evidence="3 4">
    <name type="scientific">Donghicola tyrosinivorans</name>
    <dbReference type="NCBI Taxonomy" id="1652492"/>
    <lineage>
        <taxon>Bacteria</taxon>
        <taxon>Pseudomonadati</taxon>
        <taxon>Pseudomonadota</taxon>
        <taxon>Alphaproteobacteria</taxon>
        <taxon>Rhodobacterales</taxon>
        <taxon>Roseobacteraceae</taxon>
        <taxon>Donghicola</taxon>
    </lineage>
</organism>
<dbReference type="Proteomes" id="UP000238392">
    <property type="component" value="Unassembled WGS sequence"/>
</dbReference>
<keyword evidence="4" id="KW-1185">Reference proteome</keyword>
<keyword evidence="1" id="KW-1133">Transmembrane helix</keyword>
<gene>
    <name evidence="3" type="ORF">CLV74_105286</name>
</gene>
<evidence type="ECO:0000256" key="1">
    <source>
        <dbReference type="SAM" id="Phobius"/>
    </source>
</evidence>
<evidence type="ECO:0000313" key="3">
    <source>
        <dbReference type="EMBL" id="PRY90303.1"/>
    </source>
</evidence>
<name>A0A2T0WUC2_9RHOB</name>
<protein>
    <submittedName>
        <fullName evidence="3">VanZ like protein</fullName>
    </submittedName>
</protein>
<feature type="domain" description="VanZ-like" evidence="2">
    <location>
        <begin position="33"/>
        <end position="100"/>
    </location>
</feature>
<dbReference type="Pfam" id="PF04892">
    <property type="entry name" value="VanZ"/>
    <property type="match status" value="1"/>
</dbReference>
<dbReference type="NCBIfam" id="NF037970">
    <property type="entry name" value="vanZ_1"/>
    <property type="match status" value="1"/>
</dbReference>
<evidence type="ECO:0000259" key="2">
    <source>
        <dbReference type="Pfam" id="PF04892"/>
    </source>
</evidence>
<comment type="caution">
    <text evidence="3">The sequence shown here is derived from an EMBL/GenBank/DDBJ whole genome shotgun (WGS) entry which is preliminary data.</text>
</comment>
<keyword evidence="1" id="KW-0472">Membrane</keyword>
<proteinExistence type="predicted"/>
<accession>A0A2T0WUC2</accession>
<sequence length="116" mass="12041">MKHPISIALSLILAVVISLLTLTPISVQGAPGSDKLYHLLAFGALAFPLAFGSPRNAVWVALLAIGYGALIEVIQPYVGRSAEWGDLLADAIGACLGALAGWSAARLTTFVRKAIS</sequence>
<dbReference type="PANTHER" id="PTHR28008">
    <property type="entry name" value="DOMAIN PROTEIN, PUTATIVE (AFU_ORTHOLOGUE AFUA_3G10980)-RELATED"/>
    <property type="match status" value="1"/>
</dbReference>